<dbReference type="Gene3D" id="4.10.320.10">
    <property type="entry name" value="E3-binding domain"/>
    <property type="match status" value="1"/>
</dbReference>
<dbReference type="CDD" id="cd06849">
    <property type="entry name" value="lipoyl_domain"/>
    <property type="match status" value="1"/>
</dbReference>
<evidence type="ECO:0000256" key="3">
    <source>
        <dbReference type="ARBA" id="ARBA00022679"/>
    </source>
</evidence>
<dbReference type="GO" id="GO:0031405">
    <property type="term" value="F:lipoic acid binding"/>
    <property type="evidence" value="ECO:0007669"/>
    <property type="project" value="TreeGrafter"/>
</dbReference>
<feature type="domain" description="Peripheral subunit-binding (PSBD)" evidence="8">
    <location>
        <begin position="126"/>
        <end position="163"/>
    </location>
</feature>
<keyword evidence="3 6" id="KW-0808">Transferase</keyword>
<dbReference type="PROSITE" id="PS50968">
    <property type="entry name" value="BIOTINYL_LIPOYL"/>
    <property type="match status" value="1"/>
</dbReference>
<comment type="similarity">
    <text evidence="2 6">Belongs to the 2-oxoacid dehydrogenase family.</text>
</comment>
<dbReference type="SUPFAM" id="SSF51230">
    <property type="entry name" value="Single hybrid motif"/>
    <property type="match status" value="1"/>
</dbReference>
<dbReference type="Pfam" id="PF00364">
    <property type="entry name" value="Biotin_lipoyl"/>
    <property type="match status" value="1"/>
</dbReference>
<dbReference type="InterPro" id="IPR004167">
    <property type="entry name" value="PSBD"/>
</dbReference>
<dbReference type="InterPro" id="IPR000089">
    <property type="entry name" value="Biotin_lipoyl"/>
</dbReference>
<evidence type="ECO:0000256" key="6">
    <source>
        <dbReference type="RuleBase" id="RU003423"/>
    </source>
</evidence>
<dbReference type="GO" id="GO:0016407">
    <property type="term" value="F:acetyltransferase activity"/>
    <property type="evidence" value="ECO:0007669"/>
    <property type="project" value="TreeGrafter"/>
</dbReference>
<organism evidence="9 10">
    <name type="scientific">Vagococcus elongatus</name>
    <dbReference type="NCBI Taxonomy" id="180344"/>
    <lineage>
        <taxon>Bacteria</taxon>
        <taxon>Bacillati</taxon>
        <taxon>Bacillota</taxon>
        <taxon>Bacilli</taxon>
        <taxon>Lactobacillales</taxon>
        <taxon>Enterococcaceae</taxon>
        <taxon>Vagococcus</taxon>
    </lineage>
</organism>
<comment type="caution">
    <text evidence="9">The sequence shown here is derived from an EMBL/GenBank/DDBJ whole genome shotgun (WGS) entry which is preliminary data.</text>
</comment>
<dbReference type="InterPro" id="IPR036625">
    <property type="entry name" value="E3-bd_dom_sf"/>
</dbReference>
<dbReference type="Pfam" id="PF00198">
    <property type="entry name" value="2-oxoacid_dh"/>
    <property type="match status" value="1"/>
</dbReference>
<dbReference type="PROSITE" id="PS51826">
    <property type="entry name" value="PSBD"/>
    <property type="match status" value="1"/>
</dbReference>
<evidence type="ECO:0000313" key="10">
    <source>
        <dbReference type="Proteomes" id="UP000287605"/>
    </source>
</evidence>
<dbReference type="InterPro" id="IPR001078">
    <property type="entry name" value="2-oxoacid_DH_actylTfrase"/>
</dbReference>
<accession>A0A430B5Z4</accession>
<dbReference type="AlphaFoldDB" id="A0A430B5Z4"/>
<gene>
    <name evidence="9" type="ORF">CBF29_01235</name>
</gene>
<evidence type="ECO:0000256" key="5">
    <source>
        <dbReference type="ARBA" id="ARBA00023315"/>
    </source>
</evidence>
<keyword evidence="10" id="KW-1185">Reference proteome</keyword>
<name>A0A430B5Z4_9ENTE</name>
<reference evidence="9 10" key="1">
    <citation type="submission" date="2017-05" db="EMBL/GenBank/DDBJ databases">
        <title>Vagococcus spp. assemblies.</title>
        <authorList>
            <person name="Gulvik C.A."/>
        </authorList>
    </citation>
    <scope>NUCLEOTIDE SEQUENCE [LARGE SCALE GENOMIC DNA]</scope>
    <source>
        <strain evidence="9 10">CCUG 51432</strain>
    </source>
</reference>
<evidence type="ECO:0000313" key="9">
    <source>
        <dbReference type="EMBL" id="RSU15725.1"/>
    </source>
</evidence>
<keyword evidence="5 6" id="KW-0012">Acyltransferase</keyword>
<dbReference type="SUPFAM" id="SSF52777">
    <property type="entry name" value="CoA-dependent acyltransferases"/>
    <property type="match status" value="1"/>
</dbReference>
<dbReference type="EMBL" id="NGKA01000001">
    <property type="protein sequence ID" value="RSU15725.1"/>
    <property type="molecule type" value="Genomic_DNA"/>
</dbReference>
<dbReference type="RefSeq" id="WP_126806431.1">
    <property type="nucleotide sequence ID" value="NZ_NGKA01000001.1"/>
</dbReference>
<dbReference type="InterPro" id="IPR050743">
    <property type="entry name" value="2-oxoacid_DH_E2_comp"/>
</dbReference>
<dbReference type="Pfam" id="PF02817">
    <property type="entry name" value="E3_binding"/>
    <property type="match status" value="1"/>
</dbReference>
<dbReference type="SUPFAM" id="SSF47005">
    <property type="entry name" value="Peripheral subunit-binding domain of 2-oxo acid dehydrogenase complex"/>
    <property type="match status" value="1"/>
</dbReference>
<dbReference type="PANTHER" id="PTHR43178:SF5">
    <property type="entry name" value="LIPOAMIDE ACYLTRANSFERASE COMPONENT OF BRANCHED-CHAIN ALPHA-KETO ACID DEHYDROGENASE COMPLEX, MITOCHONDRIAL"/>
    <property type="match status" value="1"/>
</dbReference>
<dbReference type="Proteomes" id="UP000287605">
    <property type="component" value="Unassembled WGS sequence"/>
</dbReference>
<dbReference type="GO" id="GO:0005737">
    <property type="term" value="C:cytoplasm"/>
    <property type="evidence" value="ECO:0007669"/>
    <property type="project" value="TreeGrafter"/>
</dbReference>
<keyword evidence="4 6" id="KW-0450">Lipoyl</keyword>
<dbReference type="InterPro" id="IPR011053">
    <property type="entry name" value="Single_hybrid_motif"/>
</dbReference>
<comment type="cofactor">
    <cofactor evidence="1 6">
        <name>(R)-lipoate</name>
        <dbReference type="ChEBI" id="CHEBI:83088"/>
    </cofactor>
</comment>
<dbReference type="InterPro" id="IPR023213">
    <property type="entry name" value="CAT-like_dom_sf"/>
</dbReference>
<evidence type="ECO:0000259" key="7">
    <source>
        <dbReference type="PROSITE" id="PS50968"/>
    </source>
</evidence>
<dbReference type="Gene3D" id="2.40.50.100">
    <property type="match status" value="1"/>
</dbReference>
<dbReference type="OrthoDB" id="9805770at2"/>
<dbReference type="Gene3D" id="3.30.559.10">
    <property type="entry name" value="Chloramphenicol acetyltransferase-like domain"/>
    <property type="match status" value="1"/>
</dbReference>
<proteinExistence type="inferred from homology"/>
<feature type="domain" description="Lipoyl-binding" evidence="7">
    <location>
        <begin position="2"/>
        <end position="77"/>
    </location>
</feature>
<evidence type="ECO:0000259" key="8">
    <source>
        <dbReference type="PROSITE" id="PS51826"/>
    </source>
</evidence>
<evidence type="ECO:0000256" key="2">
    <source>
        <dbReference type="ARBA" id="ARBA00007317"/>
    </source>
</evidence>
<dbReference type="PANTHER" id="PTHR43178">
    <property type="entry name" value="DIHYDROLIPOAMIDE ACETYLTRANSFERASE COMPONENT OF PYRUVATE DEHYDROGENASE COMPLEX"/>
    <property type="match status" value="1"/>
</dbReference>
<sequence length="406" mass="44479">MAETLIMPTLGLTMTEGTVDHWYKKVGDPVEKGEMIVSISSEKLTHDVESPIDGVLLDIVAPEGEVVPCKEAIGYVGEPGEKIESGANEKVVEKEADTPVEVEDKTEKSSLPKTEIAKRDAGERIFATPLARRIASEKGYELSEIIGTGGNGRITRRDVERHVPIPKHTAVGSEVVQTGEGLEGMRKVIAQRMHQSLRQTAQLTIHGKANVSELLAFRKEMKVKVGETLDRRTLSINTLLIKAVTLALKDYPEMNRWYDGQSLVEHQEVHMGVAVSVADGLIVPVLRDTHLKGLAQIGETFSDITSQALDGSLSGELYSGSTFTITNLGNTRVEYFTPILNTPEVGILGVGALQSKLIFNEDKEVVEIKELPLSLTFDHQVVDGAPAAEFLDKIIDYLEQPYLLVF</sequence>
<evidence type="ECO:0000256" key="4">
    <source>
        <dbReference type="ARBA" id="ARBA00022823"/>
    </source>
</evidence>
<protein>
    <recommendedName>
        <fullName evidence="6">Dihydrolipoamide acetyltransferase component of pyruvate dehydrogenase complex</fullName>
        <ecNumber evidence="6">2.3.1.-</ecNumber>
    </recommendedName>
</protein>
<evidence type="ECO:0000256" key="1">
    <source>
        <dbReference type="ARBA" id="ARBA00001938"/>
    </source>
</evidence>
<dbReference type="EC" id="2.3.1.-" evidence="6"/>